<accession>A0A0B6F351</accession>
<dbReference type="KEGG" id="csx:CSING_04650"/>
<name>A0A0B6F351_9CORY</name>
<evidence type="ECO:0000313" key="1">
    <source>
        <dbReference type="EMBL" id="AJI78471.1"/>
    </source>
</evidence>
<dbReference type="EMBL" id="CP010827">
    <property type="protein sequence ID" value="AJI78471.1"/>
    <property type="molecule type" value="Genomic_DNA"/>
</dbReference>
<dbReference type="Proteomes" id="UP000031890">
    <property type="component" value="Chromosome"/>
</dbReference>
<proteinExistence type="predicted"/>
<reference evidence="1 2" key="1">
    <citation type="journal article" date="2015" name="Genome Announc.">
        <title>Complete Genome Sequence and Annotation of Corynebacterium singulare DSM 44357, Isolated from a Human Semen Specimen.</title>
        <authorList>
            <person name="Merten M."/>
            <person name="Brinkrolf K."/>
            <person name="Albersmeier A."/>
            <person name="Kutter Y."/>
            <person name="Ruckert C."/>
            <person name="Tauch A."/>
        </authorList>
    </citation>
    <scope>NUCLEOTIDE SEQUENCE [LARGE SCALE GENOMIC DNA]</scope>
    <source>
        <strain evidence="1">IBS B52218</strain>
    </source>
</reference>
<dbReference type="HOGENOM" id="CLU_2715560_0_0_11"/>
<organism evidence="1 2">
    <name type="scientific">Corynebacterium singulare</name>
    <dbReference type="NCBI Taxonomy" id="161899"/>
    <lineage>
        <taxon>Bacteria</taxon>
        <taxon>Bacillati</taxon>
        <taxon>Actinomycetota</taxon>
        <taxon>Actinomycetes</taxon>
        <taxon>Mycobacteriales</taxon>
        <taxon>Corynebacteriaceae</taxon>
        <taxon>Corynebacterium</taxon>
    </lineage>
</organism>
<protein>
    <submittedName>
        <fullName evidence="1">Uncharacterized protein</fullName>
    </submittedName>
</protein>
<gene>
    <name evidence="1" type="ORF">CSING_04650</name>
</gene>
<sequence length="72" mass="7732">MSFSNENLDRLTTFLAWMSVQCAIRSVPTAMYSMLWWANGKEGRDGAGNYCDERPLTGALPAAPCGLVGCGA</sequence>
<dbReference type="AlphaFoldDB" id="A0A0B6F351"/>
<evidence type="ECO:0000313" key="2">
    <source>
        <dbReference type="Proteomes" id="UP000031890"/>
    </source>
</evidence>